<dbReference type="OrthoDB" id="9788334at2"/>
<sequence>MKSLFPDHIDLTAKVMDFQLQRQNIVSTNLANINTPGYKARTLEFEKDLQAALGLSETGAVARTHPDHFPLAFAADSAEASVTKSLTPRVVQGVDNVDLDKEMAAMAKNNLLYNTLATVMQKSLTGLKQTIADGGK</sequence>
<organism evidence="8 9">
    <name type="scientific">Desulfomicrobium norvegicum (strain DSM 1741 / NCIMB 8310)</name>
    <name type="common">Desulfovibrio baculatus (strain Norway 4)</name>
    <name type="synonym">Desulfovibrio desulfuricans (strain Norway 4)</name>
    <dbReference type="NCBI Taxonomy" id="52561"/>
    <lineage>
        <taxon>Bacteria</taxon>
        <taxon>Pseudomonadati</taxon>
        <taxon>Thermodesulfobacteriota</taxon>
        <taxon>Desulfovibrionia</taxon>
        <taxon>Desulfovibrionales</taxon>
        <taxon>Desulfomicrobiaceae</taxon>
        <taxon>Desulfomicrobium</taxon>
    </lineage>
</organism>
<comment type="caution">
    <text evidence="8">The sequence shown here is derived from an EMBL/GenBank/DDBJ whole genome shotgun (WGS) entry which is preliminary data.</text>
</comment>
<evidence type="ECO:0000313" key="8">
    <source>
        <dbReference type="EMBL" id="SFL42056.1"/>
    </source>
</evidence>
<keyword evidence="8" id="KW-0282">Flagellum</keyword>
<comment type="subunit">
    <text evidence="6">The basal body constitutes a major portion of the flagellar organelle and consists of a number of rings mounted on a central rod.</text>
</comment>
<accession>A0A8G2C0U9</accession>
<keyword evidence="4 6" id="KW-0975">Bacterial flagellum</keyword>
<dbReference type="PANTHER" id="PTHR30435">
    <property type="entry name" value="FLAGELLAR PROTEIN"/>
    <property type="match status" value="1"/>
</dbReference>
<dbReference type="GO" id="GO:0030694">
    <property type="term" value="C:bacterial-type flagellum basal body, rod"/>
    <property type="evidence" value="ECO:0007669"/>
    <property type="project" value="InterPro"/>
</dbReference>
<evidence type="ECO:0000256" key="5">
    <source>
        <dbReference type="ARBA" id="ARBA00024934"/>
    </source>
</evidence>
<evidence type="ECO:0000256" key="1">
    <source>
        <dbReference type="ARBA" id="ARBA00004117"/>
    </source>
</evidence>
<evidence type="ECO:0000256" key="4">
    <source>
        <dbReference type="ARBA" id="ARBA00023143"/>
    </source>
</evidence>
<dbReference type="RefSeq" id="WP_092189687.1">
    <property type="nucleotide sequence ID" value="NZ_FOTO01000002.1"/>
</dbReference>
<evidence type="ECO:0000256" key="2">
    <source>
        <dbReference type="ARBA" id="ARBA00009677"/>
    </source>
</evidence>
<evidence type="ECO:0000256" key="6">
    <source>
        <dbReference type="PIRNR" id="PIRNR002889"/>
    </source>
</evidence>
<dbReference type="InterPro" id="IPR001444">
    <property type="entry name" value="Flag_bb_rod_N"/>
</dbReference>
<protein>
    <recommendedName>
        <fullName evidence="3 6">Flagellar basal body rod protein FlgB</fullName>
    </recommendedName>
</protein>
<dbReference type="InterPro" id="IPR006300">
    <property type="entry name" value="FlgB"/>
</dbReference>
<feature type="domain" description="Flagellar basal body rod protein N-terminal" evidence="7">
    <location>
        <begin position="19"/>
        <end position="39"/>
    </location>
</feature>
<dbReference type="PIRSF" id="PIRSF002889">
    <property type="entry name" value="Rod_FlgB"/>
    <property type="match status" value="1"/>
</dbReference>
<keyword evidence="8" id="KW-0966">Cell projection</keyword>
<gene>
    <name evidence="8" type="ORF">SAMN05421830_10267</name>
</gene>
<evidence type="ECO:0000313" key="9">
    <source>
        <dbReference type="Proteomes" id="UP000199581"/>
    </source>
</evidence>
<keyword evidence="9" id="KW-1185">Reference proteome</keyword>
<dbReference type="Proteomes" id="UP000199581">
    <property type="component" value="Unassembled WGS sequence"/>
</dbReference>
<proteinExistence type="inferred from homology"/>
<dbReference type="NCBIfam" id="NF009264">
    <property type="entry name" value="PRK12621.1"/>
    <property type="match status" value="1"/>
</dbReference>
<evidence type="ECO:0000259" key="7">
    <source>
        <dbReference type="Pfam" id="PF00460"/>
    </source>
</evidence>
<dbReference type="PANTHER" id="PTHR30435:SF12">
    <property type="entry name" value="FLAGELLAR BASAL BODY ROD PROTEIN FLGB"/>
    <property type="match status" value="1"/>
</dbReference>
<dbReference type="NCBIfam" id="TIGR01396">
    <property type="entry name" value="FlgB"/>
    <property type="match status" value="1"/>
</dbReference>
<dbReference type="AlphaFoldDB" id="A0A8G2C0U9"/>
<comment type="function">
    <text evidence="5 6">Structural component of flagellum, the bacterial motility apparatus. Part of the rod structure of flagellar basal body.</text>
</comment>
<comment type="subcellular location">
    <subcellularLocation>
        <location evidence="1 6">Bacterial flagellum basal body</location>
    </subcellularLocation>
</comment>
<comment type="similarity">
    <text evidence="2 6">Belongs to the flagella basal body rod proteins family.</text>
</comment>
<evidence type="ECO:0000256" key="3">
    <source>
        <dbReference type="ARBA" id="ARBA00014376"/>
    </source>
</evidence>
<reference evidence="8 9" key="1">
    <citation type="submission" date="2016-10" db="EMBL/GenBank/DDBJ databases">
        <authorList>
            <person name="Varghese N."/>
            <person name="Submissions S."/>
        </authorList>
    </citation>
    <scope>NUCLEOTIDE SEQUENCE [LARGE SCALE GENOMIC DNA]</scope>
    <source>
        <strain evidence="8 9">DSM 1741</strain>
    </source>
</reference>
<name>A0A8G2C0U9_DESNO</name>
<dbReference type="GO" id="GO:0071978">
    <property type="term" value="P:bacterial-type flagellum-dependent swarming motility"/>
    <property type="evidence" value="ECO:0007669"/>
    <property type="project" value="TreeGrafter"/>
</dbReference>
<dbReference type="Pfam" id="PF00460">
    <property type="entry name" value="Flg_bb_rod"/>
    <property type="match status" value="1"/>
</dbReference>
<dbReference type="EMBL" id="FOTO01000002">
    <property type="protein sequence ID" value="SFL42056.1"/>
    <property type="molecule type" value="Genomic_DNA"/>
</dbReference>
<keyword evidence="8" id="KW-0969">Cilium</keyword>